<dbReference type="PIRSF" id="PIRSF001365">
    <property type="entry name" value="DHDPS"/>
    <property type="match status" value="1"/>
</dbReference>
<evidence type="ECO:0000256" key="1">
    <source>
        <dbReference type="PIRSR" id="PIRSR001365-1"/>
    </source>
</evidence>
<sequence length="327" mass="35653">MTLRLTADDVTGVFAIMPTPATPDANDPAARETVDVDETARVVRELEAAGANAVMLTGTSGEAFALTPEEWRTVTRTAAETAEEMAVLAGPTTLNTRTTIDRAKFARDVGCDGLLLGRPMWCELSPDATVTFYRQVAEAVPELGIVAYDNPGAFKRPISSWDRLVPIENFVGVKYVSLGPEYWEALRQVRNADGECTVLQMDAYLAAAMTWDPDVPAACWSSSVSCGPAPTMALVAALEAGEWERAIALSRRMARTFETFFPEGNMQVFGRHTPAVVKARMNEAGFMRAGPVRPPDPETPEAYLEGGRESGRRWRELAEAVERGEFD</sequence>
<dbReference type="GeneID" id="73901731"/>
<dbReference type="RefSeq" id="WP_256532633.1">
    <property type="nucleotide sequence ID" value="NZ_CP101824.1"/>
</dbReference>
<dbReference type="EMBL" id="JBHSAQ010000007">
    <property type="protein sequence ID" value="MFC3958796.1"/>
    <property type="molecule type" value="Genomic_DNA"/>
</dbReference>
<dbReference type="GO" id="GO:0008675">
    <property type="term" value="F:2-dehydro-3-deoxy-phosphogluconate aldolase activity"/>
    <property type="evidence" value="ECO:0007669"/>
    <property type="project" value="UniProtKB-ARBA"/>
</dbReference>
<evidence type="ECO:0000256" key="2">
    <source>
        <dbReference type="SAM" id="MobiDB-lite"/>
    </source>
</evidence>
<comment type="caution">
    <text evidence="3">The sequence shown here is derived from an EMBL/GenBank/DDBJ whole genome shotgun (WGS) entry which is preliminary data.</text>
</comment>
<dbReference type="PANTHER" id="PTHR12128:SF51">
    <property type="entry name" value="BLL4205 PROTEIN"/>
    <property type="match status" value="1"/>
</dbReference>
<dbReference type="SMART" id="SM01130">
    <property type="entry name" value="DHDPS"/>
    <property type="match status" value="1"/>
</dbReference>
<dbReference type="Gene3D" id="3.20.20.70">
    <property type="entry name" value="Aldolase class I"/>
    <property type="match status" value="1"/>
</dbReference>
<evidence type="ECO:0000313" key="4">
    <source>
        <dbReference type="Proteomes" id="UP001595846"/>
    </source>
</evidence>
<dbReference type="InterPro" id="IPR013785">
    <property type="entry name" value="Aldolase_TIM"/>
</dbReference>
<dbReference type="Pfam" id="PF00701">
    <property type="entry name" value="DHDPS"/>
    <property type="match status" value="1"/>
</dbReference>
<evidence type="ECO:0000313" key="3">
    <source>
        <dbReference type="EMBL" id="MFC3958796.1"/>
    </source>
</evidence>
<organism evidence="3 4">
    <name type="scientific">Halovivax cerinus</name>
    <dbReference type="NCBI Taxonomy" id="1487865"/>
    <lineage>
        <taxon>Archaea</taxon>
        <taxon>Methanobacteriati</taxon>
        <taxon>Methanobacteriota</taxon>
        <taxon>Stenosarchaea group</taxon>
        <taxon>Halobacteria</taxon>
        <taxon>Halobacteriales</taxon>
        <taxon>Natrialbaceae</taxon>
        <taxon>Halovivax</taxon>
    </lineage>
</organism>
<feature type="active site" description="Schiff-base intermediate with substrate" evidence="1">
    <location>
        <position position="174"/>
    </location>
</feature>
<feature type="region of interest" description="Disordered" evidence="2">
    <location>
        <begin position="287"/>
        <end position="310"/>
    </location>
</feature>
<protein>
    <submittedName>
        <fullName evidence="3">Dihydrodipicolinate synthase family protein</fullName>
    </submittedName>
</protein>
<dbReference type="InterPro" id="IPR002220">
    <property type="entry name" value="DapA-like"/>
</dbReference>
<dbReference type="PRINTS" id="PR00146">
    <property type="entry name" value="DHPICSNTHASE"/>
</dbReference>
<dbReference type="Proteomes" id="UP001595846">
    <property type="component" value="Unassembled WGS sequence"/>
</dbReference>
<gene>
    <name evidence="3" type="ORF">ACFOUR_10505</name>
</gene>
<dbReference type="AlphaFoldDB" id="A0ABD5NP76"/>
<feature type="active site" description="Proton donor/acceptor" evidence="1">
    <location>
        <position position="148"/>
    </location>
</feature>
<dbReference type="SUPFAM" id="SSF51569">
    <property type="entry name" value="Aldolase"/>
    <property type="match status" value="1"/>
</dbReference>
<accession>A0ABD5NP76</accession>
<name>A0ABD5NP76_9EURY</name>
<keyword evidence="4" id="KW-1185">Reference proteome</keyword>
<dbReference type="PANTHER" id="PTHR12128">
    <property type="entry name" value="DIHYDRODIPICOLINATE SYNTHASE"/>
    <property type="match status" value="1"/>
</dbReference>
<proteinExistence type="predicted"/>
<reference evidence="3 4" key="1">
    <citation type="journal article" date="2019" name="Int. J. Syst. Evol. Microbiol.">
        <title>The Global Catalogue of Microorganisms (GCM) 10K type strain sequencing project: providing services to taxonomists for standard genome sequencing and annotation.</title>
        <authorList>
            <consortium name="The Broad Institute Genomics Platform"/>
            <consortium name="The Broad Institute Genome Sequencing Center for Infectious Disease"/>
            <person name="Wu L."/>
            <person name="Ma J."/>
        </authorList>
    </citation>
    <scope>NUCLEOTIDE SEQUENCE [LARGE SCALE GENOMIC DNA]</scope>
    <source>
        <strain evidence="3 4">IBRC-M 10256</strain>
    </source>
</reference>